<evidence type="ECO:0000313" key="1">
    <source>
        <dbReference type="EMBL" id="WOO77999.1"/>
    </source>
</evidence>
<dbReference type="Proteomes" id="UP000827549">
    <property type="component" value="Chromosome 1"/>
</dbReference>
<proteinExistence type="predicted"/>
<gene>
    <name evidence="1" type="ORF">LOC62_01G001551</name>
</gene>
<reference evidence="1" key="1">
    <citation type="submission" date="2023-10" db="EMBL/GenBank/DDBJ databases">
        <authorList>
            <person name="Noh H."/>
        </authorList>
    </citation>
    <scope>NUCLEOTIDE SEQUENCE</scope>
    <source>
        <strain evidence="1">DUCC4014</strain>
    </source>
</reference>
<accession>A0AAF1BJ66</accession>
<keyword evidence="2" id="KW-1185">Reference proteome</keyword>
<organism evidence="1 2">
    <name type="scientific">Vanrija pseudolonga</name>
    <dbReference type="NCBI Taxonomy" id="143232"/>
    <lineage>
        <taxon>Eukaryota</taxon>
        <taxon>Fungi</taxon>
        <taxon>Dikarya</taxon>
        <taxon>Basidiomycota</taxon>
        <taxon>Agaricomycotina</taxon>
        <taxon>Tremellomycetes</taxon>
        <taxon>Trichosporonales</taxon>
        <taxon>Trichosporonaceae</taxon>
        <taxon>Vanrija</taxon>
    </lineage>
</organism>
<sequence length="430" mass="48251">MVSCPHLLLQQDHIVDRILDFLPQPTLVTCLRTAEPLQYASARRLYHTVTLDSNKRIAKFFHGVHVGFGAKSKVECNLLSSPHKGAQCQRLKKMPKVELVRPSLRAPPPLKSYEFLYNEAYNRPNGIDPVGPLPAHYKGHNNTKRASSSRRNTKAPFLALVKVLTIGGHHLCTCAHYGPLVVPLLSNIQVLRITANFDSLFALNPVCDGAVSCPLMTAIKTPKIVFRNLDGQGLPLPQFNAYHERWKPKLYAPLKKCHGGGPLLPYPRAALRRPNLVHVAKFFPNAEHIKVVFWETWQGWTAADDTFVKFHAQLALVPDDVVFPIQQILAHTSAQVTLWGLSHVQFAPLGDVSDFYHSGNMAPEMYRMVWAEIQSGIAFDVLAGRRAVEDNGWLNRVVSFCLNHYLEYKDMRFGELEGVVCNCGHAHPEI</sequence>
<protein>
    <submittedName>
        <fullName evidence="1">Uncharacterized protein</fullName>
    </submittedName>
</protein>
<dbReference type="GeneID" id="87804806"/>
<evidence type="ECO:0000313" key="2">
    <source>
        <dbReference type="Proteomes" id="UP000827549"/>
    </source>
</evidence>
<dbReference type="RefSeq" id="XP_062624031.1">
    <property type="nucleotide sequence ID" value="XM_062768047.1"/>
</dbReference>
<name>A0AAF1BJ66_9TREE</name>
<dbReference type="EMBL" id="CP086714">
    <property type="protein sequence ID" value="WOO77999.1"/>
    <property type="molecule type" value="Genomic_DNA"/>
</dbReference>
<dbReference type="AlphaFoldDB" id="A0AAF1BJ66"/>